<feature type="transmembrane region" description="Helical" evidence="1">
    <location>
        <begin position="61"/>
        <end position="83"/>
    </location>
</feature>
<keyword evidence="1" id="KW-0472">Membrane</keyword>
<dbReference type="OrthoDB" id="428263at2"/>
<dbReference type="RefSeq" id="WP_149788907.1">
    <property type="nucleotide sequence ID" value="NZ_FNIO01000005.1"/>
</dbReference>
<feature type="transmembrane region" description="Helical" evidence="1">
    <location>
        <begin position="147"/>
        <end position="168"/>
    </location>
</feature>
<evidence type="ECO:0000256" key="1">
    <source>
        <dbReference type="SAM" id="Phobius"/>
    </source>
</evidence>
<accession>A0A1H0JLL5</accession>
<keyword evidence="3" id="KW-1185">Reference proteome</keyword>
<evidence type="ECO:0000313" key="2">
    <source>
        <dbReference type="EMBL" id="SHK08981.1"/>
    </source>
</evidence>
<keyword evidence="1" id="KW-1133">Transmembrane helix</keyword>
<dbReference type="Proteomes" id="UP000324252">
    <property type="component" value="Unassembled WGS sequence"/>
</dbReference>
<dbReference type="AlphaFoldDB" id="A0A1H0JLL5"/>
<dbReference type="EMBL" id="FQZZ01000003">
    <property type="protein sequence ID" value="SHK08981.1"/>
    <property type="molecule type" value="Genomic_DNA"/>
</dbReference>
<protein>
    <submittedName>
        <fullName evidence="2">Uncharacterized membrane protein</fullName>
    </submittedName>
</protein>
<keyword evidence="1" id="KW-0812">Transmembrane</keyword>
<organism evidence="2 3">
    <name type="scientific">Lutimaribacter pacificus</name>
    <dbReference type="NCBI Taxonomy" id="391948"/>
    <lineage>
        <taxon>Bacteria</taxon>
        <taxon>Pseudomonadati</taxon>
        <taxon>Pseudomonadota</taxon>
        <taxon>Alphaproteobacteria</taxon>
        <taxon>Rhodobacterales</taxon>
        <taxon>Roseobacteraceae</taxon>
        <taxon>Lutimaribacter</taxon>
    </lineage>
</organism>
<feature type="transmembrane region" description="Helical" evidence="1">
    <location>
        <begin position="90"/>
        <end position="111"/>
    </location>
</feature>
<dbReference type="InterPro" id="IPR013901">
    <property type="entry name" value="Anthrone_oxy"/>
</dbReference>
<proteinExistence type="predicted"/>
<name>A0A1H0JLL5_9RHOB</name>
<feature type="transmembrane region" description="Helical" evidence="1">
    <location>
        <begin position="7"/>
        <end position="31"/>
    </location>
</feature>
<sequence length="171" mass="17750">MPRTPVPLYLSTAAGLSLLLSAAIFGFFYAWVCSTMWGLDAIDPRVAIAAMNGMNASVRNAVFAPAFFGTGPILLATAGLAALAGHRGAAGCFVAAGAAYLAGAFAVTLAVNVPMNQALMAAPVPQDIETAAQLWQDYSGRWQVYNLIRTLVTATVLGLCAMGIVRLAQAR</sequence>
<reference evidence="2 3" key="1">
    <citation type="submission" date="2016-11" db="EMBL/GenBank/DDBJ databases">
        <authorList>
            <person name="Varghese N."/>
            <person name="Submissions S."/>
        </authorList>
    </citation>
    <scope>NUCLEOTIDE SEQUENCE [LARGE SCALE GENOMIC DNA]</scope>
    <source>
        <strain evidence="2 3">DSM 29620</strain>
    </source>
</reference>
<gene>
    <name evidence="2" type="ORF">SAMN05444142_103218</name>
</gene>
<evidence type="ECO:0000313" key="3">
    <source>
        <dbReference type="Proteomes" id="UP000324252"/>
    </source>
</evidence>
<dbReference type="Pfam" id="PF08592">
    <property type="entry name" value="Anthrone_oxy"/>
    <property type="match status" value="1"/>
</dbReference>